<dbReference type="SUPFAM" id="SSF50630">
    <property type="entry name" value="Acid proteases"/>
    <property type="match status" value="1"/>
</dbReference>
<dbReference type="EMBL" id="SDAM02000100">
    <property type="protein sequence ID" value="KAH6830187.1"/>
    <property type="molecule type" value="Genomic_DNA"/>
</dbReference>
<keyword evidence="2 9" id="KW-0645">Protease</keyword>
<dbReference type="InterPro" id="IPR033121">
    <property type="entry name" value="PEPTIDASE_A1"/>
</dbReference>
<dbReference type="AlphaFoldDB" id="A0AAD4P8Z1"/>
<protein>
    <submittedName>
        <fullName evidence="9">Eukaryotic aspartyl protease family protein</fullName>
    </submittedName>
</protein>
<dbReference type="PANTHER" id="PTHR47967">
    <property type="entry name" value="OS07G0603500 PROTEIN-RELATED"/>
    <property type="match status" value="1"/>
</dbReference>
<proteinExistence type="inferred from homology"/>
<accession>A0AAD4P8Z1</accession>
<dbReference type="Pfam" id="PF14541">
    <property type="entry name" value="TAXi_C"/>
    <property type="match status" value="1"/>
</dbReference>
<keyword evidence="7" id="KW-0732">Signal</keyword>
<reference evidence="9 10" key="1">
    <citation type="journal article" date="2021" name="Nat. Commun.">
        <title>Incipient diploidization of the medicinal plant Perilla within 10,000 years.</title>
        <authorList>
            <person name="Zhang Y."/>
            <person name="Shen Q."/>
            <person name="Leng L."/>
            <person name="Zhang D."/>
            <person name="Chen S."/>
            <person name="Shi Y."/>
            <person name="Ning Z."/>
            <person name="Chen S."/>
        </authorList>
    </citation>
    <scope>NUCLEOTIDE SEQUENCE [LARGE SCALE GENOMIC DNA]</scope>
    <source>
        <strain evidence="10">cv. PC099</strain>
    </source>
</reference>
<dbReference type="Proteomes" id="UP001190926">
    <property type="component" value="Unassembled WGS sequence"/>
</dbReference>
<feature type="domain" description="Peptidase A1" evidence="8">
    <location>
        <begin position="81"/>
        <end position="453"/>
    </location>
</feature>
<evidence type="ECO:0000313" key="9">
    <source>
        <dbReference type="EMBL" id="KAH6830187.1"/>
    </source>
</evidence>
<gene>
    <name evidence="9" type="ORF">C2S53_015570</name>
</gene>
<keyword evidence="4" id="KW-0378">Hydrolase</keyword>
<evidence type="ECO:0000313" key="10">
    <source>
        <dbReference type="Proteomes" id="UP001190926"/>
    </source>
</evidence>
<feature type="active site" evidence="6">
    <location>
        <position position="326"/>
    </location>
</feature>
<evidence type="ECO:0000256" key="1">
    <source>
        <dbReference type="ARBA" id="ARBA00007447"/>
    </source>
</evidence>
<dbReference type="CDD" id="cd05476">
    <property type="entry name" value="pepsin_A_like_plant"/>
    <property type="match status" value="1"/>
</dbReference>
<dbReference type="Gene3D" id="2.40.70.10">
    <property type="entry name" value="Acid Proteases"/>
    <property type="match status" value="2"/>
</dbReference>
<dbReference type="InterPro" id="IPR034161">
    <property type="entry name" value="Pepsin-like_plant"/>
</dbReference>
<feature type="active site" evidence="6">
    <location>
        <position position="99"/>
    </location>
</feature>
<dbReference type="InterPro" id="IPR051708">
    <property type="entry name" value="Plant_Aspart_Prot_A1"/>
</dbReference>
<dbReference type="GO" id="GO:0005576">
    <property type="term" value="C:extracellular region"/>
    <property type="evidence" value="ECO:0007669"/>
    <property type="project" value="TreeGrafter"/>
</dbReference>
<organism evidence="9 10">
    <name type="scientific">Perilla frutescens var. hirtella</name>
    <name type="common">Perilla citriodora</name>
    <name type="synonym">Perilla setoyensis</name>
    <dbReference type="NCBI Taxonomy" id="608512"/>
    <lineage>
        <taxon>Eukaryota</taxon>
        <taxon>Viridiplantae</taxon>
        <taxon>Streptophyta</taxon>
        <taxon>Embryophyta</taxon>
        <taxon>Tracheophyta</taxon>
        <taxon>Spermatophyta</taxon>
        <taxon>Magnoliopsida</taxon>
        <taxon>eudicotyledons</taxon>
        <taxon>Gunneridae</taxon>
        <taxon>Pentapetalae</taxon>
        <taxon>asterids</taxon>
        <taxon>lamiids</taxon>
        <taxon>Lamiales</taxon>
        <taxon>Lamiaceae</taxon>
        <taxon>Nepetoideae</taxon>
        <taxon>Elsholtzieae</taxon>
        <taxon>Perilla</taxon>
    </lineage>
</organism>
<dbReference type="FunFam" id="2.40.70.10:FF:000120">
    <property type="entry name" value="Aspartic proteinase nepenthesin-2"/>
    <property type="match status" value="1"/>
</dbReference>
<comment type="caution">
    <text evidence="9">The sequence shown here is derived from an EMBL/GenBank/DDBJ whole genome shotgun (WGS) entry which is preliminary data.</text>
</comment>
<feature type="signal peptide" evidence="7">
    <location>
        <begin position="1"/>
        <end position="22"/>
    </location>
</feature>
<dbReference type="InterPro" id="IPR032799">
    <property type="entry name" value="TAXi_C"/>
</dbReference>
<dbReference type="InterPro" id="IPR001461">
    <property type="entry name" value="Aspartic_peptidase_A1"/>
</dbReference>
<feature type="chain" id="PRO_5042039674" evidence="7">
    <location>
        <begin position="23"/>
        <end position="458"/>
    </location>
</feature>
<dbReference type="FunFam" id="2.40.70.10:FF:000034">
    <property type="entry name" value="Aspartyl protease family protein"/>
    <property type="match status" value="1"/>
</dbReference>
<dbReference type="PANTHER" id="PTHR47967:SF36">
    <property type="entry name" value="PEPTIDASE A1 DOMAIN-CONTAINING PROTEIN"/>
    <property type="match status" value="1"/>
</dbReference>
<keyword evidence="10" id="KW-1185">Reference proteome</keyword>
<evidence type="ECO:0000256" key="6">
    <source>
        <dbReference type="PIRSR" id="PIRSR601461-1"/>
    </source>
</evidence>
<dbReference type="InterPro" id="IPR032861">
    <property type="entry name" value="TAXi_N"/>
</dbReference>
<evidence type="ECO:0000256" key="7">
    <source>
        <dbReference type="SAM" id="SignalP"/>
    </source>
</evidence>
<keyword evidence="3" id="KW-0064">Aspartyl protease</keyword>
<evidence type="ECO:0000256" key="5">
    <source>
        <dbReference type="ARBA" id="ARBA00023180"/>
    </source>
</evidence>
<dbReference type="GO" id="GO:0006508">
    <property type="term" value="P:proteolysis"/>
    <property type="evidence" value="ECO:0007669"/>
    <property type="project" value="UniProtKB-KW"/>
</dbReference>
<sequence length="458" mass="49758">MSFLPNLLHLFYLISLFSLSSAYTTTLSLSPTAASPSLANPCQRLAHLATASSTRAHHLKRPKSNISATKLPLFPRGYGGYSISLSFGTPPQTSSFVMDTGSSLVWFPCTSRYACNSCNFADVNSSSISTFIPKSSSSSKIVGCRNPKCKWMFPNVQCRDCERNSNSSSCNQSCPPYIIQYGSGSTTGLLLSESLVFPTKSVDNFVVGCSLFSSRQPSGIAGFGRGPESLPVQMGLKMFSYCLVSHRFDGSPVSSDLVLDSGGAAKTNGAKIMYTPFRKNPASSILAFQDYYYVTLRKITVGGVNVKAPYRFLVADSDGNGGTIVDSGTTFTYMEGQVFELVAAEFEKQIGKSYSRAGAVERESGLRPCYNISGEKLIDLPQLTFHFKGGAKMALPLADYFSFLEELVICMTLVTSKSMEGGVGPGPAIILGNYQQQNFYMEYDLEKERLGFRSQLCK</sequence>
<evidence type="ECO:0000256" key="4">
    <source>
        <dbReference type="ARBA" id="ARBA00022801"/>
    </source>
</evidence>
<name>A0AAD4P8Z1_PERFH</name>
<dbReference type="InterPro" id="IPR021109">
    <property type="entry name" value="Peptidase_aspartic_dom_sf"/>
</dbReference>
<dbReference type="PRINTS" id="PR00792">
    <property type="entry name" value="PEPSIN"/>
</dbReference>
<evidence type="ECO:0000256" key="3">
    <source>
        <dbReference type="ARBA" id="ARBA00022750"/>
    </source>
</evidence>
<evidence type="ECO:0000256" key="2">
    <source>
        <dbReference type="ARBA" id="ARBA00022670"/>
    </source>
</evidence>
<dbReference type="PROSITE" id="PS51767">
    <property type="entry name" value="PEPTIDASE_A1"/>
    <property type="match status" value="1"/>
</dbReference>
<dbReference type="Pfam" id="PF14543">
    <property type="entry name" value="TAXi_N"/>
    <property type="match status" value="1"/>
</dbReference>
<dbReference type="GO" id="GO:0004190">
    <property type="term" value="F:aspartic-type endopeptidase activity"/>
    <property type="evidence" value="ECO:0007669"/>
    <property type="project" value="UniProtKB-KW"/>
</dbReference>
<comment type="similarity">
    <text evidence="1">Belongs to the peptidase A1 family.</text>
</comment>
<evidence type="ECO:0000259" key="8">
    <source>
        <dbReference type="PROSITE" id="PS51767"/>
    </source>
</evidence>
<keyword evidence="5" id="KW-0325">Glycoprotein</keyword>